<keyword evidence="8 14" id="KW-0227">DNA damage</keyword>
<gene>
    <name evidence="16" type="primary">mutY</name>
    <name evidence="16" type="ORF">CLOSTMETH_01989</name>
</gene>
<evidence type="ECO:0000313" key="17">
    <source>
        <dbReference type="Proteomes" id="UP000003340"/>
    </source>
</evidence>
<proteinExistence type="inferred from homology"/>
<dbReference type="PANTHER" id="PTHR42944">
    <property type="entry name" value="ADENINE DNA GLYCOSYLASE"/>
    <property type="match status" value="1"/>
</dbReference>
<dbReference type="SUPFAM" id="SSF48150">
    <property type="entry name" value="DNA-glycosylase"/>
    <property type="match status" value="1"/>
</dbReference>
<dbReference type="FunFam" id="1.10.340.30:FF:000002">
    <property type="entry name" value="Adenine DNA glycosylase"/>
    <property type="match status" value="1"/>
</dbReference>
<evidence type="ECO:0000256" key="2">
    <source>
        <dbReference type="ARBA" id="ARBA00002933"/>
    </source>
</evidence>
<dbReference type="InterPro" id="IPR004036">
    <property type="entry name" value="Endonuclease-III-like_CS2"/>
</dbReference>
<evidence type="ECO:0000256" key="3">
    <source>
        <dbReference type="ARBA" id="ARBA00008343"/>
    </source>
</evidence>
<evidence type="ECO:0000256" key="12">
    <source>
        <dbReference type="ARBA" id="ARBA00023204"/>
    </source>
</evidence>
<dbReference type="NCBIfam" id="TIGR01084">
    <property type="entry name" value="mutY"/>
    <property type="match status" value="1"/>
</dbReference>
<dbReference type="GO" id="GO:0035485">
    <property type="term" value="F:adenine/guanine mispair binding"/>
    <property type="evidence" value="ECO:0007669"/>
    <property type="project" value="TreeGrafter"/>
</dbReference>
<dbReference type="InterPro" id="IPR000445">
    <property type="entry name" value="HhH_motif"/>
</dbReference>
<sequence length="365" mass="41003">MKEVLKLEQSLQQAQELLAQIPPLLLTWYDHSARILPWRQQPTPYRVWVSEIMLQQTRVSAVMPYYERFLSALPTVGALADAPEEVLLKLWEGLGYYNRVRNMQKAARAVMEQHGGELPASFEELVKLPGIGEYTAGAVASIAYGLRVPAVDGNVLRILSRWLLSRADVTMPPVKRAYQALVQQMLPAERVGDFNQALMELGATVCLPNGDPLCESCPVAGLCRARERGCAAELPVKAPKKPRREEKRTILLVVSEGKVLLTKRPANGLLAGLWEYLNLEGHLSAQEAAAHCGVPVSSVRRLGAAKHIFSHIEWKMRGYLIQVSGFTPQGECVWADQLQFEEQYSVPSAFQQYTKLLRQYWEDQR</sequence>
<dbReference type="InterPro" id="IPR005760">
    <property type="entry name" value="A/G_AdeGlyc_MutY"/>
</dbReference>
<keyword evidence="6" id="KW-0004">4Fe-4S</keyword>
<keyword evidence="10 14" id="KW-0408">Iron</keyword>
<dbReference type="EMBL" id="ACEC01000066">
    <property type="protein sequence ID" value="EEG30259.1"/>
    <property type="molecule type" value="Genomic_DNA"/>
</dbReference>
<dbReference type="InterPro" id="IPR011257">
    <property type="entry name" value="DNA_glycosylase"/>
</dbReference>
<dbReference type="HOGENOM" id="CLU_012862_0_0_9"/>
<comment type="caution">
    <text evidence="16">The sequence shown here is derived from an EMBL/GenBank/DDBJ whole genome shotgun (WGS) entry which is preliminary data.</text>
</comment>
<dbReference type="CDD" id="cd03431">
    <property type="entry name" value="NUDIX_DNA_Glycosylase_C-MutY"/>
    <property type="match status" value="1"/>
</dbReference>
<comment type="catalytic activity">
    <reaction evidence="1 14">
        <text>Hydrolyzes free adenine bases from 7,8-dihydro-8-oxoguanine:adenine mismatched double-stranded DNA, leaving an apurinic site.</text>
        <dbReference type="EC" id="3.2.2.31"/>
    </reaction>
</comment>
<name>C0EDR1_9FIRM</name>
<dbReference type="InterPro" id="IPR003265">
    <property type="entry name" value="HhH-GPD_domain"/>
</dbReference>
<dbReference type="InterPro" id="IPR029119">
    <property type="entry name" value="MutY_C"/>
</dbReference>
<evidence type="ECO:0000256" key="4">
    <source>
        <dbReference type="ARBA" id="ARBA00012045"/>
    </source>
</evidence>
<evidence type="ECO:0000256" key="1">
    <source>
        <dbReference type="ARBA" id="ARBA00000843"/>
    </source>
</evidence>
<dbReference type="EC" id="3.2.2.31" evidence="4 14"/>
<dbReference type="InterPro" id="IPR023170">
    <property type="entry name" value="HhH_base_excis_C"/>
</dbReference>
<keyword evidence="11" id="KW-0411">Iron-sulfur</keyword>
<dbReference type="GO" id="GO:0032357">
    <property type="term" value="F:oxidized purine DNA binding"/>
    <property type="evidence" value="ECO:0007669"/>
    <property type="project" value="TreeGrafter"/>
</dbReference>
<dbReference type="Pfam" id="PF14815">
    <property type="entry name" value="NUDIX_4"/>
    <property type="match status" value="1"/>
</dbReference>
<keyword evidence="9 16" id="KW-0378">Hydrolase</keyword>
<evidence type="ECO:0000259" key="15">
    <source>
        <dbReference type="SMART" id="SM00478"/>
    </source>
</evidence>
<evidence type="ECO:0000313" key="16">
    <source>
        <dbReference type="EMBL" id="EEG30259.1"/>
    </source>
</evidence>
<evidence type="ECO:0000256" key="11">
    <source>
        <dbReference type="ARBA" id="ARBA00023014"/>
    </source>
</evidence>
<evidence type="ECO:0000256" key="7">
    <source>
        <dbReference type="ARBA" id="ARBA00022723"/>
    </source>
</evidence>
<dbReference type="Gene3D" id="3.90.79.10">
    <property type="entry name" value="Nucleoside Triphosphate Pyrophosphohydrolase"/>
    <property type="match status" value="1"/>
</dbReference>
<evidence type="ECO:0000256" key="10">
    <source>
        <dbReference type="ARBA" id="ARBA00023004"/>
    </source>
</evidence>
<comment type="function">
    <text evidence="2">Adenine glycosylase active on G-A mispairs. MutY also corrects error-prone DNA synthesis past GO lesions which are due to the oxidatively damaged form of guanine: 7,8-dihydro-8-oxoguanine (8-oxo-dGTP).</text>
</comment>
<evidence type="ECO:0000256" key="13">
    <source>
        <dbReference type="ARBA" id="ARBA00023295"/>
    </source>
</evidence>
<dbReference type="GO" id="GO:0000701">
    <property type="term" value="F:purine-specific mismatch base pair DNA N-glycosylase activity"/>
    <property type="evidence" value="ECO:0007669"/>
    <property type="project" value="UniProtKB-EC"/>
</dbReference>
<evidence type="ECO:0000256" key="5">
    <source>
        <dbReference type="ARBA" id="ARBA00022023"/>
    </source>
</evidence>
<dbReference type="PROSITE" id="PS01155">
    <property type="entry name" value="ENDONUCLEASE_III_2"/>
    <property type="match status" value="1"/>
</dbReference>
<dbReference type="InterPro" id="IPR015797">
    <property type="entry name" value="NUDIX_hydrolase-like_dom_sf"/>
</dbReference>
<dbReference type="AlphaFoldDB" id="C0EDR1"/>
<evidence type="ECO:0000256" key="6">
    <source>
        <dbReference type="ARBA" id="ARBA00022485"/>
    </source>
</evidence>
<evidence type="ECO:0000256" key="8">
    <source>
        <dbReference type="ARBA" id="ARBA00022763"/>
    </source>
</evidence>
<dbReference type="GO" id="GO:0046872">
    <property type="term" value="F:metal ion binding"/>
    <property type="evidence" value="ECO:0007669"/>
    <property type="project" value="UniProtKB-UniRule"/>
</dbReference>
<evidence type="ECO:0000256" key="14">
    <source>
        <dbReference type="RuleBase" id="RU365096"/>
    </source>
</evidence>
<dbReference type="GO" id="GO:0034039">
    <property type="term" value="F:8-oxo-7,8-dihydroguanine DNA N-glycosylase activity"/>
    <property type="evidence" value="ECO:0007669"/>
    <property type="project" value="TreeGrafter"/>
</dbReference>
<dbReference type="SMART" id="SM00478">
    <property type="entry name" value="ENDO3c"/>
    <property type="match status" value="1"/>
</dbReference>
<dbReference type="CDD" id="cd00056">
    <property type="entry name" value="ENDO3c"/>
    <property type="match status" value="1"/>
</dbReference>
<comment type="cofactor">
    <cofactor evidence="14">
        <name>[4Fe-4S] cluster</name>
        <dbReference type="ChEBI" id="CHEBI:49883"/>
    </cofactor>
    <text evidence="14">Binds 1 [4Fe-4S] cluster.</text>
</comment>
<keyword evidence="13 14" id="KW-0326">Glycosidase</keyword>
<evidence type="ECO:0000256" key="9">
    <source>
        <dbReference type="ARBA" id="ARBA00022801"/>
    </source>
</evidence>
<organism evidence="16 17">
    <name type="scientific">[Clostridium] methylpentosum DSM 5476</name>
    <dbReference type="NCBI Taxonomy" id="537013"/>
    <lineage>
        <taxon>Bacteria</taxon>
        <taxon>Bacillati</taxon>
        <taxon>Bacillota</taxon>
        <taxon>Clostridia</taxon>
        <taxon>Eubacteriales</taxon>
        <taxon>Oscillospiraceae</taxon>
        <taxon>Oscillospiraceae incertae sedis</taxon>
    </lineage>
</organism>
<dbReference type="Pfam" id="PF00633">
    <property type="entry name" value="HHH"/>
    <property type="match status" value="1"/>
</dbReference>
<feature type="domain" description="HhH-GPD" evidence="15">
    <location>
        <begin position="53"/>
        <end position="204"/>
    </location>
</feature>
<dbReference type="STRING" id="537013.CLOSTMETH_01989"/>
<keyword evidence="17" id="KW-1185">Reference proteome</keyword>
<dbReference type="Proteomes" id="UP000003340">
    <property type="component" value="Unassembled WGS sequence"/>
</dbReference>
<dbReference type="GO" id="GO:0006298">
    <property type="term" value="P:mismatch repair"/>
    <property type="evidence" value="ECO:0007669"/>
    <property type="project" value="TreeGrafter"/>
</dbReference>
<comment type="similarity">
    <text evidence="3 14">Belongs to the Nth/MutY family.</text>
</comment>
<dbReference type="SUPFAM" id="SSF55811">
    <property type="entry name" value="Nudix"/>
    <property type="match status" value="1"/>
</dbReference>
<reference evidence="16 17" key="2">
    <citation type="submission" date="2009-02" db="EMBL/GenBank/DDBJ databases">
        <title>Draft genome sequence of Clostridium methylpentosum (DSM 5476).</title>
        <authorList>
            <person name="Sudarsanam P."/>
            <person name="Ley R."/>
            <person name="Guruge J."/>
            <person name="Turnbaugh P.J."/>
            <person name="Mahowald M."/>
            <person name="Liep D."/>
            <person name="Gordon J."/>
        </authorList>
    </citation>
    <scope>NUCLEOTIDE SEQUENCE [LARGE SCALE GENOMIC DNA]</scope>
    <source>
        <strain evidence="16 17">DSM 5476</strain>
    </source>
</reference>
<dbReference type="Pfam" id="PF00730">
    <property type="entry name" value="HhH-GPD"/>
    <property type="match status" value="1"/>
</dbReference>
<dbReference type="Gene3D" id="1.10.1670.10">
    <property type="entry name" value="Helix-hairpin-Helix base-excision DNA repair enzymes (C-terminal)"/>
    <property type="match status" value="1"/>
</dbReference>
<dbReference type="eggNOG" id="COG1194">
    <property type="taxonomic scope" value="Bacteria"/>
</dbReference>
<protein>
    <recommendedName>
        <fullName evidence="5 14">Adenine DNA glycosylase</fullName>
        <ecNumber evidence="4 14">3.2.2.31</ecNumber>
    </recommendedName>
</protein>
<dbReference type="GO" id="GO:0006284">
    <property type="term" value="P:base-excision repair"/>
    <property type="evidence" value="ECO:0007669"/>
    <property type="project" value="UniProtKB-UniRule"/>
</dbReference>
<dbReference type="Gene3D" id="1.10.340.30">
    <property type="entry name" value="Hypothetical protein, domain 2"/>
    <property type="match status" value="1"/>
</dbReference>
<accession>C0EDR1</accession>
<reference evidence="16 17" key="1">
    <citation type="submission" date="2009-01" db="EMBL/GenBank/DDBJ databases">
        <authorList>
            <person name="Fulton L."/>
            <person name="Clifton S."/>
            <person name="Fulton B."/>
            <person name="Xu J."/>
            <person name="Minx P."/>
            <person name="Pepin K.H."/>
            <person name="Johnson M."/>
            <person name="Bhonagiri V."/>
            <person name="Nash W.E."/>
            <person name="Mardis E.R."/>
            <person name="Wilson R.K."/>
        </authorList>
    </citation>
    <scope>NUCLEOTIDE SEQUENCE [LARGE SCALE GENOMIC DNA]</scope>
    <source>
        <strain evidence="16 17">DSM 5476</strain>
    </source>
</reference>
<dbReference type="PANTHER" id="PTHR42944:SF1">
    <property type="entry name" value="ADENINE DNA GLYCOSYLASE"/>
    <property type="match status" value="1"/>
</dbReference>
<dbReference type="InterPro" id="IPR044298">
    <property type="entry name" value="MIG/MutY"/>
</dbReference>
<keyword evidence="7" id="KW-0479">Metal-binding</keyword>
<dbReference type="GO" id="GO:0051539">
    <property type="term" value="F:4 iron, 4 sulfur cluster binding"/>
    <property type="evidence" value="ECO:0007669"/>
    <property type="project" value="UniProtKB-UniRule"/>
</dbReference>
<keyword evidence="12" id="KW-0234">DNA repair</keyword>